<evidence type="ECO:0000313" key="3">
    <source>
        <dbReference type="EMBL" id="RDW60667.1"/>
    </source>
</evidence>
<dbReference type="InterPro" id="IPR007461">
    <property type="entry name" value="Ysc84_actin-binding"/>
</dbReference>
<dbReference type="OrthoDB" id="10255128at2759"/>
<reference evidence="3 4" key="1">
    <citation type="journal article" date="2018" name="IMA Fungus">
        <title>IMA Genome-F 9: Draft genome sequence of Annulohypoxylon stygium, Aspergillus mulundensis, Berkeleyomyces basicola (syn. Thielaviopsis basicola), Ceratocystis smalleyi, two Cercospora beticola strains, Coleophoma cylindrospora, Fusarium fracticaudum, Phialophora cf. hyalina, and Morchella septimelata.</title>
        <authorList>
            <person name="Wingfield B.D."/>
            <person name="Bills G.F."/>
            <person name="Dong Y."/>
            <person name="Huang W."/>
            <person name="Nel W.J."/>
            <person name="Swalarsk-Parry B.S."/>
            <person name="Vaghefi N."/>
            <person name="Wilken P.M."/>
            <person name="An Z."/>
            <person name="de Beer Z.W."/>
            <person name="De Vos L."/>
            <person name="Chen L."/>
            <person name="Duong T.A."/>
            <person name="Gao Y."/>
            <person name="Hammerbacher A."/>
            <person name="Kikkert J.R."/>
            <person name="Li Y."/>
            <person name="Li H."/>
            <person name="Li K."/>
            <person name="Li Q."/>
            <person name="Liu X."/>
            <person name="Ma X."/>
            <person name="Naidoo K."/>
            <person name="Pethybridge S.J."/>
            <person name="Sun J."/>
            <person name="Steenkamp E.T."/>
            <person name="van der Nest M.A."/>
            <person name="van Wyk S."/>
            <person name="Wingfield M.J."/>
            <person name="Xiong C."/>
            <person name="Yue Q."/>
            <person name="Zhang X."/>
        </authorList>
    </citation>
    <scope>NUCLEOTIDE SEQUENCE [LARGE SCALE GENOMIC DNA]</scope>
    <source>
        <strain evidence="3 4">BP6252</strain>
    </source>
</reference>
<keyword evidence="4" id="KW-1185">Reference proteome</keyword>
<dbReference type="PANTHER" id="PTHR15629">
    <property type="entry name" value="SH3YL1 PROTEIN"/>
    <property type="match status" value="1"/>
</dbReference>
<protein>
    <submittedName>
        <fullName evidence="3">Putative SH3-containing YSC84-like protein 1</fullName>
    </submittedName>
</protein>
<evidence type="ECO:0000256" key="1">
    <source>
        <dbReference type="SAM" id="MobiDB-lite"/>
    </source>
</evidence>
<evidence type="ECO:0000259" key="2">
    <source>
        <dbReference type="Pfam" id="PF04366"/>
    </source>
</evidence>
<accession>A0A3D8QG10</accession>
<evidence type="ECO:0000313" key="4">
    <source>
        <dbReference type="Proteomes" id="UP000256645"/>
    </source>
</evidence>
<feature type="compositionally biased region" description="Basic and acidic residues" evidence="1">
    <location>
        <begin position="470"/>
        <end position="488"/>
    </location>
</feature>
<organism evidence="3 4">
    <name type="scientific">Coleophoma cylindrospora</name>
    <dbReference type="NCBI Taxonomy" id="1849047"/>
    <lineage>
        <taxon>Eukaryota</taxon>
        <taxon>Fungi</taxon>
        <taxon>Dikarya</taxon>
        <taxon>Ascomycota</taxon>
        <taxon>Pezizomycotina</taxon>
        <taxon>Leotiomycetes</taxon>
        <taxon>Helotiales</taxon>
        <taxon>Dermateaceae</taxon>
        <taxon>Coleophoma</taxon>
    </lineage>
</organism>
<dbReference type="EMBL" id="PDLM01000015">
    <property type="protein sequence ID" value="RDW60667.1"/>
    <property type="molecule type" value="Genomic_DNA"/>
</dbReference>
<feature type="domain" description="Ysc84 actin-binding" evidence="2">
    <location>
        <begin position="319"/>
        <end position="446"/>
    </location>
</feature>
<dbReference type="AlphaFoldDB" id="A0A3D8QG10"/>
<proteinExistence type="predicted"/>
<dbReference type="Pfam" id="PF04366">
    <property type="entry name" value="Ysc84"/>
    <property type="match status" value="1"/>
</dbReference>
<dbReference type="STRING" id="1849047.A0A3D8QG10"/>
<dbReference type="InterPro" id="IPR051702">
    <property type="entry name" value="SH3_domain_YSC84-like"/>
</dbReference>
<feature type="region of interest" description="Disordered" evidence="1">
    <location>
        <begin position="450"/>
        <end position="488"/>
    </location>
</feature>
<dbReference type="Proteomes" id="UP000256645">
    <property type="component" value="Unassembled WGS sequence"/>
</dbReference>
<dbReference type="GO" id="GO:0035091">
    <property type="term" value="F:phosphatidylinositol binding"/>
    <property type="evidence" value="ECO:0007669"/>
    <property type="project" value="TreeGrafter"/>
</dbReference>
<dbReference type="CDD" id="cd11524">
    <property type="entry name" value="SYLF"/>
    <property type="match status" value="1"/>
</dbReference>
<gene>
    <name evidence="3" type="ORF">BP6252_12050</name>
</gene>
<name>A0A3D8QG10_9HELO</name>
<sequence length="488" mass="53014">MSPTTWSSRRGLPRKHSDRSIGVNNVEIKGTLLAVEEGLLVYKKQDSSPAEKTCSPDPSCSYTSQSVSSPISNLRTIVIAIKMASNTYPPEKTEHYPPPPAEPYPGQPGQSYPAEQQAPPHFQEHFNSAQAPPYQNQQQQYPPPPNQPYNPAEYAQHPQQPPMADPNHAPTTSVPAPTGQTKLTAWDKTRNTSKAGFDKLWAGFEKLGVPVNKLTNKIGSEAFWPQPLDKESDKCARILKSFCKDGFYTERPDAPADGPKGKPKVLVKIPQKVIQNAVGLAIFTVMRTGLWISGAGGSGVLISRLPDGSWSPPSGILVHTAGVGFMAGIDIYDCVLVINTPEALAAFKKLRLSLGGELSVAAGPIGAGGIGEVELLGNKNRKPVWTYMKSRGLYAGIQIDGTIIVERNDENARFYGQRLPAAQILAGGIPNPPQSTRLLTEVLKEAEGRKDVNQGVLNEVDQMPPPGDVEIEKRKEPTKEEKDLYTYA</sequence>
<feature type="compositionally biased region" description="Polar residues" evidence="1">
    <location>
        <begin position="56"/>
        <end position="67"/>
    </location>
</feature>
<feature type="region of interest" description="Disordered" evidence="1">
    <location>
        <begin position="132"/>
        <end position="180"/>
    </location>
</feature>
<dbReference type="PANTHER" id="PTHR15629:SF8">
    <property type="entry name" value="DUF500 DOMAIN PROTEIN (AFU_ORTHOLOGUE AFUA_5G07310)"/>
    <property type="match status" value="1"/>
</dbReference>
<feature type="compositionally biased region" description="Pro residues" evidence="1">
    <location>
        <begin position="96"/>
        <end position="106"/>
    </location>
</feature>
<feature type="region of interest" description="Disordered" evidence="1">
    <location>
        <begin position="89"/>
        <end position="117"/>
    </location>
</feature>
<comment type="caution">
    <text evidence="3">The sequence shown here is derived from an EMBL/GenBank/DDBJ whole genome shotgun (WGS) entry which is preliminary data.</text>
</comment>
<feature type="compositionally biased region" description="Polar residues" evidence="1">
    <location>
        <begin position="169"/>
        <end position="180"/>
    </location>
</feature>
<feature type="region of interest" description="Disordered" evidence="1">
    <location>
        <begin position="45"/>
        <end position="67"/>
    </location>
</feature>